<evidence type="ECO:0000313" key="2">
    <source>
        <dbReference type="EMBL" id="ABW66109.1"/>
    </source>
</evidence>
<dbReference type="RefSeq" id="WP_012173728.1">
    <property type="nucleotide sequence ID" value="NC_009943.1"/>
</dbReference>
<gene>
    <name evidence="2" type="ordered locus">Dole_0299</name>
</gene>
<comment type="similarity">
    <text evidence="1">Belongs to the MEMO1 family.</text>
</comment>
<dbReference type="OrthoDB" id="9785549at2"/>
<evidence type="ECO:0000313" key="3">
    <source>
        <dbReference type="Proteomes" id="UP000008561"/>
    </source>
</evidence>
<dbReference type="Pfam" id="PF01875">
    <property type="entry name" value="Memo"/>
    <property type="match status" value="1"/>
</dbReference>
<dbReference type="AlphaFoldDB" id="A8ZS91"/>
<dbReference type="PANTHER" id="PTHR11060:SF0">
    <property type="entry name" value="PROTEIN MEMO1"/>
    <property type="match status" value="1"/>
</dbReference>
<dbReference type="PANTHER" id="PTHR11060">
    <property type="entry name" value="PROTEIN MEMO1"/>
    <property type="match status" value="1"/>
</dbReference>
<dbReference type="eggNOG" id="COG1355">
    <property type="taxonomic scope" value="Bacteria"/>
</dbReference>
<name>A8ZS91_DESOH</name>
<organism evidence="2 3">
    <name type="scientific">Desulfosudis oleivorans (strain DSM 6200 / JCM 39069 / Hxd3)</name>
    <name type="common">Desulfococcus oleovorans</name>
    <dbReference type="NCBI Taxonomy" id="96561"/>
    <lineage>
        <taxon>Bacteria</taxon>
        <taxon>Pseudomonadati</taxon>
        <taxon>Thermodesulfobacteriota</taxon>
        <taxon>Desulfobacteria</taxon>
        <taxon>Desulfobacterales</taxon>
        <taxon>Desulfosudaceae</taxon>
        <taxon>Desulfosudis</taxon>
    </lineage>
</organism>
<proteinExistence type="inferred from homology"/>
<protein>
    <recommendedName>
        <fullName evidence="4">AmmeMemoRadiSam system protein B</fullName>
    </recommendedName>
</protein>
<dbReference type="HOGENOM" id="CLU_038085_2_0_7"/>
<dbReference type="InterPro" id="IPR002737">
    <property type="entry name" value="MEMO1_fam"/>
</dbReference>
<dbReference type="STRING" id="96561.Dole_0299"/>
<sequence>MDIRPATYAGSWYPDTAAECRRQIKAFLAEKTLTPPDREPCGAIVPHAGWIYSGGIACRALALLKGSQVPDTIVIYGHHLYPKSSPRILSEGSMATPLGMLAVDEALAAKLMDRFTFQAESVHHFAPDNTIELQLPFIRYLFGDVKIVPVGVPPDAMAVEIGRFTVQAARDLGLSVKVVGSTDLTHYGAHFGLSHYGLGEAAHRQVRANEDRRIIDRMLTLDPHRVLDEALSSQNACCAGAVAAALAAGLEMGTDTAMLTEYATSYDKSPGDSFVGYAGILF</sequence>
<keyword evidence="3" id="KW-1185">Reference proteome</keyword>
<dbReference type="Gene3D" id="3.40.830.10">
    <property type="entry name" value="LigB-like"/>
    <property type="match status" value="1"/>
</dbReference>
<dbReference type="Proteomes" id="UP000008561">
    <property type="component" value="Chromosome"/>
</dbReference>
<evidence type="ECO:0008006" key="4">
    <source>
        <dbReference type="Google" id="ProtNLM"/>
    </source>
</evidence>
<dbReference type="CDD" id="cd07361">
    <property type="entry name" value="MEMO_like"/>
    <property type="match status" value="1"/>
</dbReference>
<accession>A8ZS91</accession>
<reference evidence="2 3" key="1">
    <citation type="submission" date="2007-10" db="EMBL/GenBank/DDBJ databases">
        <title>Complete sequence of Desulfococcus oleovorans Hxd3.</title>
        <authorList>
            <consortium name="US DOE Joint Genome Institute"/>
            <person name="Copeland A."/>
            <person name="Lucas S."/>
            <person name="Lapidus A."/>
            <person name="Barry K."/>
            <person name="Glavina del Rio T."/>
            <person name="Dalin E."/>
            <person name="Tice H."/>
            <person name="Pitluck S."/>
            <person name="Kiss H."/>
            <person name="Brettin T."/>
            <person name="Bruce D."/>
            <person name="Detter J.C."/>
            <person name="Han C."/>
            <person name="Schmutz J."/>
            <person name="Larimer F."/>
            <person name="Land M."/>
            <person name="Hauser L."/>
            <person name="Kyrpides N."/>
            <person name="Kim E."/>
            <person name="Wawrik B."/>
            <person name="Richardson P."/>
        </authorList>
    </citation>
    <scope>NUCLEOTIDE SEQUENCE [LARGE SCALE GENOMIC DNA]</scope>
    <source>
        <strain evidence="3">DSM 6200 / JCM 39069 / Hxd3</strain>
    </source>
</reference>
<dbReference type="EMBL" id="CP000859">
    <property type="protein sequence ID" value="ABW66109.1"/>
    <property type="molecule type" value="Genomic_DNA"/>
</dbReference>
<evidence type="ECO:0000256" key="1">
    <source>
        <dbReference type="ARBA" id="ARBA00006315"/>
    </source>
</evidence>
<dbReference type="KEGG" id="dol:Dole_0299"/>
<dbReference type="NCBIfam" id="TIGR04336">
    <property type="entry name" value="AmmeMemoSam_B"/>
    <property type="match status" value="1"/>
</dbReference>